<comment type="subcellular location">
    <subcellularLocation>
        <location evidence="1">Membrane</location>
        <topology evidence="1">Multi-pass membrane protein</topology>
    </subcellularLocation>
</comment>
<gene>
    <name evidence="9" type="primary">LOC117648606</name>
</gene>
<dbReference type="Proteomes" id="UP000515158">
    <property type="component" value="Unplaced"/>
</dbReference>
<evidence type="ECO:0000256" key="4">
    <source>
        <dbReference type="ARBA" id="ARBA00023136"/>
    </source>
</evidence>
<comment type="similarity">
    <text evidence="5">Belongs to the TMEM41 family.</text>
</comment>
<feature type="transmembrane region" description="Helical" evidence="6">
    <location>
        <begin position="99"/>
        <end position="119"/>
    </location>
</feature>
<keyword evidence="4 6" id="KW-0472">Membrane</keyword>
<dbReference type="AlphaFoldDB" id="A0A6P8Z3M9"/>
<reference evidence="9" key="1">
    <citation type="submission" date="2025-08" db="UniProtKB">
        <authorList>
            <consortium name="RefSeq"/>
        </authorList>
    </citation>
    <scope>IDENTIFICATION</scope>
    <source>
        <tissue evidence="9">Total insect</tissue>
    </source>
</reference>
<dbReference type="OrthoDB" id="3364966at2759"/>
<evidence type="ECO:0000256" key="3">
    <source>
        <dbReference type="ARBA" id="ARBA00022989"/>
    </source>
</evidence>
<dbReference type="KEGG" id="tpal:117648606"/>
<dbReference type="InterPro" id="IPR032816">
    <property type="entry name" value="VTT_dom"/>
</dbReference>
<evidence type="ECO:0000256" key="1">
    <source>
        <dbReference type="ARBA" id="ARBA00004141"/>
    </source>
</evidence>
<keyword evidence="8" id="KW-1185">Reference proteome</keyword>
<proteinExistence type="inferred from homology"/>
<organism evidence="9">
    <name type="scientific">Thrips palmi</name>
    <name type="common">Melon thrips</name>
    <dbReference type="NCBI Taxonomy" id="161013"/>
    <lineage>
        <taxon>Eukaryota</taxon>
        <taxon>Metazoa</taxon>
        <taxon>Ecdysozoa</taxon>
        <taxon>Arthropoda</taxon>
        <taxon>Hexapoda</taxon>
        <taxon>Insecta</taxon>
        <taxon>Pterygota</taxon>
        <taxon>Neoptera</taxon>
        <taxon>Paraneoptera</taxon>
        <taxon>Thysanoptera</taxon>
        <taxon>Terebrantia</taxon>
        <taxon>Thripoidea</taxon>
        <taxon>Thripidae</taxon>
        <taxon>Thrips</taxon>
    </lineage>
</organism>
<dbReference type="PANTHER" id="PTHR43220:SF18">
    <property type="entry name" value="TRANSMEMBRANE PROTEIN 41B"/>
    <property type="match status" value="1"/>
</dbReference>
<name>A0A6P8Z3M9_THRPL</name>
<feature type="transmembrane region" description="Helical" evidence="6">
    <location>
        <begin position="307"/>
        <end position="328"/>
    </location>
</feature>
<feature type="transmembrane region" description="Helical" evidence="6">
    <location>
        <begin position="47"/>
        <end position="68"/>
    </location>
</feature>
<feature type="domain" description="VTT" evidence="7">
    <location>
        <begin position="175"/>
        <end position="294"/>
    </location>
</feature>
<evidence type="ECO:0000256" key="6">
    <source>
        <dbReference type="SAM" id="Phobius"/>
    </source>
</evidence>
<dbReference type="InterPro" id="IPR045014">
    <property type="entry name" value="TM41A/B"/>
</dbReference>
<accession>A0A6P8Z3M9</accession>
<dbReference type="PANTHER" id="PTHR43220">
    <property type="match status" value="1"/>
</dbReference>
<protein>
    <submittedName>
        <fullName evidence="9">Transmembrane protein 41B-like isoform X1</fullName>
    </submittedName>
</protein>
<dbReference type="Pfam" id="PF09335">
    <property type="entry name" value="VTT_dom"/>
    <property type="match status" value="1"/>
</dbReference>
<evidence type="ECO:0000256" key="5">
    <source>
        <dbReference type="ARBA" id="ARBA00025797"/>
    </source>
</evidence>
<dbReference type="FunCoup" id="A0A6P8Z3M9">
    <property type="interactions" value="1349"/>
</dbReference>
<keyword evidence="3 6" id="KW-1133">Transmembrane helix</keyword>
<evidence type="ECO:0000313" key="9">
    <source>
        <dbReference type="RefSeq" id="XP_034247078.1"/>
    </source>
</evidence>
<evidence type="ECO:0000313" key="8">
    <source>
        <dbReference type="Proteomes" id="UP000515158"/>
    </source>
</evidence>
<sequence>MHKKEDQSDAGVDGTATCKRQDTCVIVIEENEYVGNEPPPRLSSADFYTHLPVIQISLFLFSSPPWFWKMSGKVSAKPPSKSTSKKDASGDQAMKTKNALLTVASIFLVSLLGLAYVYFSFPQLEDHEKQHVKLPWDIEDAKKLGQVLDRYKDRYFTEVLGGIFITYIFLQTFAIPGSIFLSILSGFLFPFPIALLLVCFCSATGASLCFLLSSLVGRRVVYKYWPERAAQWAATVKKQNDNLFNYMVFLRVTPFLPNWFINIVAPVIDVPIKPFWLGTFFGVAPPSFVAIQTGKTLHQLSSSDAKFSWNSVILLAVFAVLSLIPVLVKQRLRRKFE</sequence>
<feature type="transmembrane region" description="Helical" evidence="6">
    <location>
        <begin position="193"/>
        <end position="216"/>
    </location>
</feature>
<dbReference type="GeneID" id="117648606"/>
<dbReference type="GO" id="GO:0000045">
    <property type="term" value="P:autophagosome assembly"/>
    <property type="evidence" value="ECO:0007669"/>
    <property type="project" value="TreeGrafter"/>
</dbReference>
<dbReference type="RefSeq" id="XP_034247078.1">
    <property type="nucleotide sequence ID" value="XM_034391187.1"/>
</dbReference>
<dbReference type="InParanoid" id="A0A6P8Z3M9"/>
<dbReference type="GO" id="GO:0005789">
    <property type="term" value="C:endoplasmic reticulum membrane"/>
    <property type="evidence" value="ECO:0007669"/>
    <property type="project" value="TreeGrafter"/>
</dbReference>
<feature type="transmembrane region" description="Helical" evidence="6">
    <location>
        <begin position="159"/>
        <end position="181"/>
    </location>
</feature>
<evidence type="ECO:0000256" key="2">
    <source>
        <dbReference type="ARBA" id="ARBA00022692"/>
    </source>
</evidence>
<keyword evidence="2 6" id="KW-0812">Transmembrane</keyword>
<evidence type="ECO:0000259" key="7">
    <source>
        <dbReference type="Pfam" id="PF09335"/>
    </source>
</evidence>